<evidence type="ECO:0000313" key="3">
    <source>
        <dbReference type="Proteomes" id="UP000626109"/>
    </source>
</evidence>
<proteinExistence type="predicted"/>
<feature type="transmembrane region" description="Helical" evidence="1">
    <location>
        <begin position="170"/>
        <end position="189"/>
    </location>
</feature>
<dbReference type="AlphaFoldDB" id="A0A813LCF5"/>
<name>A0A813LCF5_POLGL</name>
<sequence>MFFKMHVVRCLDLMIGDFSRKYAEHGLAAQEGVLQWSLLQSTMNQAAKRLEGSFVILFAATFAGFAAVAADFMLGSVHELAPGALPGCSGEHLIWVLEPLQMMVGRALLLIYVSSHAAGLTEKCTRTRCFVNSFVLDNHVLDTEQSYLVRYIDDSAAGIYIQGVKLTMLAIMKMFYGMCAFTFAVWVQASGDSFTAT</sequence>
<feature type="transmembrane region" description="Helical" evidence="1">
    <location>
        <begin position="53"/>
        <end position="73"/>
    </location>
</feature>
<dbReference type="Proteomes" id="UP000626109">
    <property type="component" value="Unassembled WGS sequence"/>
</dbReference>
<gene>
    <name evidence="2" type="ORF">PGLA2088_LOCUS44552</name>
</gene>
<evidence type="ECO:0000256" key="1">
    <source>
        <dbReference type="SAM" id="Phobius"/>
    </source>
</evidence>
<feature type="transmembrane region" description="Helical" evidence="1">
    <location>
        <begin position="93"/>
        <end position="113"/>
    </location>
</feature>
<comment type="caution">
    <text evidence="2">The sequence shown here is derived from an EMBL/GenBank/DDBJ whole genome shotgun (WGS) entry which is preliminary data.</text>
</comment>
<protein>
    <submittedName>
        <fullName evidence="2">Uncharacterized protein</fullName>
    </submittedName>
</protein>
<organism evidence="2 3">
    <name type="scientific">Polarella glacialis</name>
    <name type="common">Dinoflagellate</name>
    <dbReference type="NCBI Taxonomy" id="89957"/>
    <lineage>
        <taxon>Eukaryota</taxon>
        <taxon>Sar</taxon>
        <taxon>Alveolata</taxon>
        <taxon>Dinophyceae</taxon>
        <taxon>Suessiales</taxon>
        <taxon>Suessiaceae</taxon>
        <taxon>Polarella</taxon>
    </lineage>
</organism>
<keyword evidence="1" id="KW-0812">Transmembrane</keyword>
<reference evidence="2" key="1">
    <citation type="submission" date="2021-02" db="EMBL/GenBank/DDBJ databases">
        <authorList>
            <person name="Dougan E. K."/>
            <person name="Rhodes N."/>
            <person name="Thang M."/>
            <person name="Chan C."/>
        </authorList>
    </citation>
    <scope>NUCLEOTIDE SEQUENCE</scope>
</reference>
<evidence type="ECO:0000313" key="2">
    <source>
        <dbReference type="EMBL" id="CAE8726634.1"/>
    </source>
</evidence>
<dbReference type="EMBL" id="CAJNNW010035255">
    <property type="protein sequence ID" value="CAE8726634.1"/>
    <property type="molecule type" value="Genomic_DNA"/>
</dbReference>
<accession>A0A813LCF5</accession>
<keyword evidence="1" id="KW-0472">Membrane</keyword>
<keyword evidence="1" id="KW-1133">Transmembrane helix</keyword>